<evidence type="ECO:0000313" key="5">
    <source>
        <dbReference type="Proteomes" id="UP001597383"/>
    </source>
</evidence>
<dbReference type="InterPro" id="IPR051677">
    <property type="entry name" value="AfsR-DnrI-RedD_regulator"/>
</dbReference>
<dbReference type="InterPro" id="IPR059106">
    <property type="entry name" value="WHD_MalT"/>
</dbReference>
<sequence length="1084" mass="126201">MRDIPIVQSQYSPLPIRERFVRRGQLNKKLSHVSNYSLTLLYAGAGYGKSTALSLYAHDHGLAACWFSISPNDDDILPFLTKVSYAIKIKYPTYGDAIQKELDSLGNFVDTEQIYGIASTFINEIVSLQEEVTLILDDFHHVMNSYEIEKWILFVLEHIPANLHIVLSSRNKPKWEVLPALKLKGDLIEISQEDLTLSRNEMDYILEESLQMKISEAELTKIYQLTEGWAIAFNMLSQQLNDKTSIENIFRNRQNSLGELFEYLASEVLAKQSLIIQQFLMQSSILEDLSPEVCDKMLQINGSEEILHGLLEQGLFVAEGEGNSYRYHALFKAFLENQLIKNYKQEHYSLHDRAGHFFQTKRNLEAALYHYRKINKYHEVASILKDYGAVMLRLGRLQNLYEIVLDIPDEQKQVYPVLYFYQGEIERYRSMYEKAERNYERMISILPEYDQENYNLIGLAFEGKARIYLDTIQPEQAERFVKQAIQMREKANPPKEEMAQLYQLMAENLLNFGQAGKADTWLEQAKALNLPLEEGNLQARIYLRTGKLAKAKEVLLLRKETHKDVNKTQVPQSHRETDILLAIIEAFMGNAVESKQLASKAIQHGLEIKSPFVEACGWMRMGHAVQLLDQYDEELAIKCYETALEIMEKINVSRGKAEPYMGLAILYGKRMEYARAIDTAKKGLSETERVKDRWLSALIKLGIAITEVYNVNLNHASQIIDNTRNEFMACGDRYGVMVTTFWRAYVAHHMEDEGTFKQEIDIFLQEVHTEEYDFFLKKRTTFGPTDLQNFVPLLLKAKQLGIAPQLVNKYMHELNLNDNIKSHPGYTLVIHALGQLKVWIGKKQIETRDWQREKARELFELFITNRNNFISKEKIFECLWPDLEETAANKNFKVALNALLKALEPKRKAREDSFFILRKGGTYGLNPDSVYELDTINFEESISRGLEEKDPKRAKDLLEKGLSYYQGDFLMDLRFADWCLPERERLQLIFLRGAERLAQVNVRLQFFNASIEWCERILSVDHTWEEAYRLLMYSYYQLHNRPQAMKWYEKCCHVLERELGVAPMPPTKEMYLLIMESEQLNTYY</sequence>
<dbReference type="InterPro" id="IPR011990">
    <property type="entry name" value="TPR-like_helical_dom_sf"/>
</dbReference>
<dbReference type="Pfam" id="PF25873">
    <property type="entry name" value="WHD_MalT"/>
    <property type="match status" value="1"/>
</dbReference>
<dbReference type="SMART" id="SM01043">
    <property type="entry name" value="BTAD"/>
    <property type="match status" value="1"/>
</dbReference>
<evidence type="ECO:0000313" key="4">
    <source>
        <dbReference type="EMBL" id="MFD2046698.1"/>
    </source>
</evidence>
<dbReference type="PROSITE" id="PS50005">
    <property type="entry name" value="TPR"/>
    <property type="match status" value="1"/>
</dbReference>
<evidence type="ECO:0000256" key="2">
    <source>
        <dbReference type="SAM" id="Coils"/>
    </source>
</evidence>
<dbReference type="Gene3D" id="1.10.10.10">
    <property type="entry name" value="Winged helix-like DNA-binding domain superfamily/Winged helix DNA-binding domain"/>
    <property type="match status" value="1"/>
</dbReference>
<keyword evidence="2" id="KW-0175">Coiled coil</keyword>
<comment type="caution">
    <text evidence="4">The sequence shown here is derived from an EMBL/GenBank/DDBJ whole genome shotgun (WGS) entry which is preliminary data.</text>
</comment>
<feature type="domain" description="Bacterial transcriptional activator" evidence="3">
    <location>
        <begin position="933"/>
        <end position="1075"/>
    </location>
</feature>
<dbReference type="SMART" id="SM00028">
    <property type="entry name" value="TPR"/>
    <property type="match status" value="5"/>
</dbReference>
<keyword evidence="1" id="KW-0802">TPR repeat</keyword>
<dbReference type="EMBL" id="JBHUHQ010000041">
    <property type="protein sequence ID" value="MFD2046698.1"/>
    <property type="molecule type" value="Genomic_DNA"/>
</dbReference>
<protein>
    <submittedName>
        <fullName evidence="4">BTAD domain-containing putative transcriptional regulator</fullName>
    </submittedName>
</protein>
<dbReference type="InterPro" id="IPR005158">
    <property type="entry name" value="BTAD"/>
</dbReference>
<dbReference type="Proteomes" id="UP001597383">
    <property type="component" value="Unassembled WGS sequence"/>
</dbReference>
<dbReference type="Pfam" id="PF03704">
    <property type="entry name" value="BTAD"/>
    <property type="match status" value="1"/>
</dbReference>
<gene>
    <name evidence="4" type="ORF">ACFSJF_20740</name>
</gene>
<evidence type="ECO:0000256" key="1">
    <source>
        <dbReference type="PROSITE-ProRule" id="PRU00339"/>
    </source>
</evidence>
<evidence type="ECO:0000259" key="3">
    <source>
        <dbReference type="SMART" id="SM01043"/>
    </source>
</evidence>
<reference evidence="5" key="1">
    <citation type="journal article" date="2019" name="Int. J. Syst. Evol. Microbiol.">
        <title>The Global Catalogue of Microorganisms (GCM) 10K type strain sequencing project: providing services to taxonomists for standard genome sequencing and annotation.</title>
        <authorList>
            <consortium name="The Broad Institute Genomics Platform"/>
            <consortium name="The Broad Institute Genome Sequencing Center for Infectious Disease"/>
            <person name="Wu L."/>
            <person name="Ma J."/>
        </authorList>
    </citation>
    <scope>NUCLEOTIDE SEQUENCE [LARGE SCALE GENOMIC DNA]</scope>
    <source>
        <strain evidence="5">R28</strain>
    </source>
</reference>
<dbReference type="InterPro" id="IPR019734">
    <property type="entry name" value="TPR_rpt"/>
</dbReference>
<keyword evidence="5" id="KW-1185">Reference proteome</keyword>
<dbReference type="SUPFAM" id="SSF52540">
    <property type="entry name" value="P-loop containing nucleoside triphosphate hydrolases"/>
    <property type="match status" value="1"/>
</dbReference>
<feature type="coiled-coil region" evidence="2">
    <location>
        <begin position="425"/>
        <end position="452"/>
    </location>
</feature>
<feature type="repeat" description="TPR" evidence="1">
    <location>
        <begin position="416"/>
        <end position="449"/>
    </location>
</feature>
<dbReference type="PANTHER" id="PTHR35807">
    <property type="entry name" value="TRANSCRIPTIONAL REGULATOR REDD-RELATED"/>
    <property type="match status" value="1"/>
</dbReference>
<dbReference type="Gene3D" id="1.25.40.10">
    <property type="entry name" value="Tetratricopeptide repeat domain"/>
    <property type="match status" value="3"/>
</dbReference>
<dbReference type="RefSeq" id="WP_377558755.1">
    <property type="nucleotide sequence ID" value="NZ_JBHUHQ010000041.1"/>
</dbReference>
<dbReference type="SUPFAM" id="SSF48452">
    <property type="entry name" value="TPR-like"/>
    <property type="match status" value="3"/>
</dbReference>
<proteinExistence type="predicted"/>
<accession>A0ABW4W4P5</accession>
<dbReference type="InterPro" id="IPR036388">
    <property type="entry name" value="WH-like_DNA-bd_sf"/>
</dbReference>
<dbReference type="InterPro" id="IPR027417">
    <property type="entry name" value="P-loop_NTPase"/>
</dbReference>
<organism evidence="4 5">
    <name type="scientific">Ornithinibacillus salinisoli</name>
    <dbReference type="NCBI Taxonomy" id="1848459"/>
    <lineage>
        <taxon>Bacteria</taxon>
        <taxon>Bacillati</taxon>
        <taxon>Bacillota</taxon>
        <taxon>Bacilli</taxon>
        <taxon>Bacillales</taxon>
        <taxon>Bacillaceae</taxon>
        <taxon>Ornithinibacillus</taxon>
    </lineage>
</organism>
<dbReference type="PANTHER" id="PTHR35807:SF2">
    <property type="entry name" value="TRANSCRIPTIONAL ACTIVATOR DOMAIN"/>
    <property type="match status" value="1"/>
</dbReference>
<name>A0ABW4W4P5_9BACI</name>